<accession>A0ACC1WSA6</accession>
<organism evidence="1 2">
    <name type="scientific">Melia azedarach</name>
    <name type="common">Chinaberry tree</name>
    <dbReference type="NCBI Taxonomy" id="155640"/>
    <lineage>
        <taxon>Eukaryota</taxon>
        <taxon>Viridiplantae</taxon>
        <taxon>Streptophyta</taxon>
        <taxon>Embryophyta</taxon>
        <taxon>Tracheophyta</taxon>
        <taxon>Spermatophyta</taxon>
        <taxon>Magnoliopsida</taxon>
        <taxon>eudicotyledons</taxon>
        <taxon>Gunneridae</taxon>
        <taxon>Pentapetalae</taxon>
        <taxon>rosids</taxon>
        <taxon>malvids</taxon>
        <taxon>Sapindales</taxon>
        <taxon>Meliaceae</taxon>
        <taxon>Melia</taxon>
    </lineage>
</organism>
<evidence type="ECO:0000313" key="2">
    <source>
        <dbReference type="Proteomes" id="UP001164539"/>
    </source>
</evidence>
<dbReference type="EMBL" id="CM051407">
    <property type="protein sequence ID" value="KAJ4701269.1"/>
    <property type="molecule type" value="Genomic_DNA"/>
</dbReference>
<comment type="caution">
    <text evidence="1">The sequence shown here is derived from an EMBL/GenBank/DDBJ whole genome shotgun (WGS) entry which is preliminary data.</text>
</comment>
<name>A0ACC1WSA6_MELAZ</name>
<dbReference type="Proteomes" id="UP001164539">
    <property type="component" value="Chromosome 14"/>
</dbReference>
<keyword evidence="2" id="KW-1185">Reference proteome</keyword>
<gene>
    <name evidence="1" type="ORF">OWV82_024535</name>
</gene>
<sequence length="95" mass="10657">MAMAGVGAAGPCLVEAYAMRAHYKAKRNSGNYKLLIRVLKLVWLLMLKRKSQADVSSGCPRRLILLRFRPPMTDEKLQVDGKWDCKEANLCSSCN</sequence>
<evidence type="ECO:0000313" key="1">
    <source>
        <dbReference type="EMBL" id="KAJ4701269.1"/>
    </source>
</evidence>
<reference evidence="1 2" key="1">
    <citation type="journal article" date="2023" name="Science">
        <title>Complex scaffold remodeling in plant triterpene biosynthesis.</title>
        <authorList>
            <person name="De La Pena R."/>
            <person name="Hodgson H."/>
            <person name="Liu J.C."/>
            <person name="Stephenson M.J."/>
            <person name="Martin A.C."/>
            <person name="Owen C."/>
            <person name="Harkess A."/>
            <person name="Leebens-Mack J."/>
            <person name="Jimenez L.E."/>
            <person name="Osbourn A."/>
            <person name="Sattely E.S."/>
        </authorList>
    </citation>
    <scope>NUCLEOTIDE SEQUENCE [LARGE SCALE GENOMIC DNA]</scope>
    <source>
        <strain evidence="2">cv. JPN11</strain>
        <tissue evidence="1">Leaf</tissue>
    </source>
</reference>
<proteinExistence type="predicted"/>
<protein>
    <submittedName>
        <fullName evidence="1">Uncharacterized protein</fullName>
    </submittedName>
</protein>